<dbReference type="GO" id="GO:0022857">
    <property type="term" value="F:transmembrane transporter activity"/>
    <property type="evidence" value="ECO:0007669"/>
    <property type="project" value="InterPro"/>
</dbReference>
<dbReference type="InterPro" id="IPR036259">
    <property type="entry name" value="MFS_trans_sf"/>
</dbReference>
<feature type="transmembrane region" description="Helical" evidence="7">
    <location>
        <begin position="60"/>
        <end position="77"/>
    </location>
</feature>
<dbReference type="Proteomes" id="UP001217325">
    <property type="component" value="Unassembled WGS sequence"/>
</dbReference>
<comment type="caution">
    <text evidence="9">The sequence shown here is derived from an EMBL/GenBank/DDBJ whole genome shotgun (WGS) entry which is preliminary data.</text>
</comment>
<evidence type="ECO:0000256" key="7">
    <source>
        <dbReference type="SAM" id="Phobius"/>
    </source>
</evidence>
<keyword evidence="3 7" id="KW-0812">Transmembrane</keyword>
<reference evidence="9" key="1">
    <citation type="submission" date="2023-02" db="EMBL/GenBank/DDBJ databases">
        <title>A novel hydrolase synthesized by Rhodococcus erythropolis HQ is responsible for the detoxification of Zearalenone.</title>
        <authorList>
            <person name="Hu J."/>
            <person name="Xu J."/>
        </authorList>
    </citation>
    <scope>NUCLEOTIDE SEQUENCE</scope>
    <source>
        <strain evidence="9">HQ</strain>
    </source>
</reference>
<feature type="domain" description="Major facilitator superfamily (MFS) profile" evidence="8">
    <location>
        <begin position="1"/>
        <end position="442"/>
    </location>
</feature>
<dbReference type="EMBL" id="JARDXE010000026">
    <property type="protein sequence ID" value="MDE8649313.1"/>
    <property type="molecule type" value="Genomic_DNA"/>
</dbReference>
<dbReference type="Gene3D" id="1.20.1720.10">
    <property type="entry name" value="Multidrug resistance protein D"/>
    <property type="match status" value="1"/>
</dbReference>
<feature type="transmembrane region" description="Helical" evidence="7">
    <location>
        <begin position="416"/>
        <end position="437"/>
    </location>
</feature>
<feature type="region of interest" description="Disordered" evidence="6">
    <location>
        <begin position="446"/>
        <end position="466"/>
    </location>
</feature>
<feature type="transmembrane region" description="Helical" evidence="7">
    <location>
        <begin position="341"/>
        <end position="364"/>
    </location>
</feature>
<evidence type="ECO:0000256" key="3">
    <source>
        <dbReference type="ARBA" id="ARBA00022692"/>
    </source>
</evidence>
<accession>A0AAW6LY93</accession>
<evidence type="ECO:0000256" key="2">
    <source>
        <dbReference type="ARBA" id="ARBA00022448"/>
    </source>
</evidence>
<dbReference type="InterPro" id="IPR020846">
    <property type="entry name" value="MFS_dom"/>
</dbReference>
<protein>
    <submittedName>
        <fullName evidence="9">MFS transporter</fullName>
    </submittedName>
</protein>
<dbReference type="SUPFAM" id="SSF103473">
    <property type="entry name" value="MFS general substrate transporter"/>
    <property type="match status" value="1"/>
</dbReference>
<evidence type="ECO:0000313" key="9">
    <source>
        <dbReference type="EMBL" id="MDE8649313.1"/>
    </source>
</evidence>
<dbReference type="PANTHER" id="PTHR42718:SF9">
    <property type="entry name" value="MAJOR FACILITATOR SUPERFAMILY MULTIDRUG TRANSPORTER MFSC"/>
    <property type="match status" value="1"/>
</dbReference>
<dbReference type="PROSITE" id="PS50850">
    <property type="entry name" value="MFS"/>
    <property type="match status" value="1"/>
</dbReference>
<dbReference type="Gene3D" id="1.20.1250.20">
    <property type="entry name" value="MFS general substrate transporter like domains"/>
    <property type="match status" value="1"/>
</dbReference>
<dbReference type="PANTHER" id="PTHR42718">
    <property type="entry name" value="MAJOR FACILITATOR SUPERFAMILY MULTIDRUG TRANSPORTER MFSC"/>
    <property type="match status" value="1"/>
</dbReference>
<organism evidence="9 10">
    <name type="scientific">Rhodococcus qingshengii</name>
    <dbReference type="NCBI Taxonomy" id="334542"/>
    <lineage>
        <taxon>Bacteria</taxon>
        <taxon>Bacillati</taxon>
        <taxon>Actinomycetota</taxon>
        <taxon>Actinomycetes</taxon>
        <taxon>Mycobacteriales</taxon>
        <taxon>Nocardiaceae</taxon>
        <taxon>Rhodococcus</taxon>
        <taxon>Rhodococcus erythropolis group</taxon>
    </lineage>
</organism>
<feature type="transmembrane region" description="Helical" evidence="7">
    <location>
        <begin position="31"/>
        <end position="48"/>
    </location>
</feature>
<feature type="transmembrane region" description="Helical" evidence="7">
    <location>
        <begin position="203"/>
        <end position="224"/>
    </location>
</feature>
<evidence type="ECO:0000256" key="5">
    <source>
        <dbReference type="ARBA" id="ARBA00023136"/>
    </source>
</evidence>
<feature type="transmembrane region" description="Helical" evidence="7">
    <location>
        <begin position="244"/>
        <end position="270"/>
    </location>
</feature>
<dbReference type="InterPro" id="IPR011701">
    <property type="entry name" value="MFS"/>
</dbReference>
<feature type="transmembrane region" description="Helical" evidence="7">
    <location>
        <begin position="179"/>
        <end position="197"/>
    </location>
</feature>
<sequence>MAFTAGAVSFLLAPMLPAIQREFDISVGDAAWVFTLLLIGSGVSVVMLPRLSDALGDRIASTIGAGALAIGAFIPGIHTSFPALLAGVMTMGLGAATGQLGVGVLRRHLPGGSIRTAVTVTQVSAGLGSGAGLLVGGFALQEVTIKAFFLSVAVLFVIVAASAWLIIPASERVAAAQFGIIDLAGLVLWVVPLLYGIKEAAASGFHLDSIMFIVVGTVGAAAWIQLERRSSAPVLKLSLLKTPLVAKTVIAGFTLGLAIQAVAFLIPFFVQASPDIAGYGFGYSVLRSGLILLPYSLVGAVFGAIGGYYVGRGRALTVTGVGAACHAIAGTFLMLNLAHSSAFIVAAIIYGIGSGLAGVGLIGAMQTAVPAELTGMGVSMVGFIMMISGALGSAVYSGILQSKSVAGMPGVPAQDRFVLCFVIACICDVLVAGLCLWSRHTKSSSATPSEVAESDTFAQGGVKHDV</sequence>
<feature type="transmembrane region" description="Helical" evidence="7">
    <location>
        <begin position="290"/>
        <end position="310"/>
    </location>
</feature>
<dbReference type="Pfam" id="PF07690">
    <property type="entry name" value="MFS_1"/>
    <property type="match status" value="1"/>
</dbReference>
<feature type="transmembrane region" description="Helical" evidence="7">
    <location>
        <begin position="117"/>
        <end position="141"/>
    </location>
</feature>
<comment type="subcellular location">
    <subcellularLocation>
        <location evidence="1">Cell membrane</location>
        <topology evidence="1">Multi-pass membrane protein</topology>
    </subcellularLocation>
</comment>
<dbReference type="AlphaFoldDB" id="A0AAW6LY93"/>
<evidence type="ECO:0000256" key="4">
    <source>
        <dbReference type="ARBA" id="ARBA00022989"/>
    </source>
</evidence>
<gene>
    <name evidence="9" type="ORF">PXH69_30510</name>
</gene>
<feature type="transmembrane region" description="Helical" evidence="7">
    <location>
        <begin position="315"/>
        <end position="335"/>
    </location>
</feature>
<proteinExistence type="predicted"/>
<evidence type="ECO:0000256" key="1">
    <source>
        <dbReference type="ARBA" id="ARBA00004651"/>
    </source>
</evidence>
<evidence type="ECO:0000256" key="6">
    <source>
        <dbReference type="SAM" id="MobiDB-lite"/>
    </source>
</evidence>
<evidence type="ECO:0000313" key="10">
    <source>
        <dbReference type="Proteomes" id="UP001217325"/>
    </source>
</evidence>
<dbReference type="GO" id="GO:0005886">
    <property type="term" value="C:plasma membrane"/>
    <property type="evidence" value="ECO:0007669"/>
    <property type="project" value="UniProtKB-SubCell"/>
</dbReference>
<keyword evidence="4 7" id="KW-1133">Transmembrane helix</keyword>
<feature type="transmembrane region" description="Helical" evidence="7">
    <location>
        <begin position="83"/>
        <end position="105"/>
    </location>
</feature>
<keyword evidence="2" id="KW-0813">Transport</keyword>
<name>A0AAW6LY93_RHOSG</name>
<evidence type="ECO:0000259" key="8">
    <source>
        <dbReference type="PROSITE" id="PS50850"/>
    </source>
</evidence>
<feature type="transmembrane region" description="Helical" evidence="7">
    <location>
        <begin position="147"/>
        <end position="167"/>
    </location>
</feature>
<keyword evidence="5 7" id="KW-0472">Membrane</keyword>
<dbReference type="RefSeq" id="WP_275232880.1">
    <property type="nucleotide sequence ID" value="NZ_JARDXE010000026.1"/>
</dbReference>
<feature type="transmembrane region" description="Helical" evidence="7">
    <location>
        <begin position="376"/>
        <end position="396"/>
    </location>
</feature>